<comment type="caution">
    <text evidence="2">The sequence shown here is derived from an EMBL/GenBank/DDBJ whole genome shotgun (WGS) entry which is preliminary data.</text>
</comment>
<evidence type="ECO:0000256" key="1">
    <source>
        <dbReference type="SAM" id="Phobius"/>
    </source>
</evidence>
<dbReference type="RefSeq" id="WP_157978483.1">
    <property type="nucleotide sequence ID" value="NZ_JBEXKW010000032.1"/>
</dbReference>
<keyword evidence="1" id="KW-1133">Transmembrane helix</keyword>
<dbReference type="Proteomes" id="UP001551695">
    <property type="component" value="Unassembled WGS sequence"/>
</dbReference>
<organism evidence="2 3">
    <name type="scientific">Nocardia aurea</name>
    <dbReference type="NCBI Taxonomy" id="2144174"/>
    <lineage>
        <taxon>Bacteria</taxon>
        <taxon>Bacillati</taxon>
        <taxon>Actinomycetota</taxon>
        <taxon>Actinomycetes</taxon>
        <taxon>Mycobacteriales</taxon>
        <taxon>Nocardiaceae</taxon>
        <taxon>Nocardia</taxon>
    </lineage>
</organism>
<proteinExistence type="predicted"/>
<keyword evidence="1" id="KW-0472">Membrane</keyword>
<dbReference type="EMBL" id="JBFAKC010000017">
    <property type="protein sequence ID" value="MEV0711779.1"/>
    <property type="molecule type" value="Genomic_DNA"/>
</dbReference>
<feature type="transmembrane region" description="Helical" evidence="1">
    <location>
        <begin position="79"/>
        <end position="99"/>
    </location>
</feature>
<keyword evidence="1" id="KW-0812">Transmembrane</keyword>
<feature type="transmembrane region" description="Helical" evidence="1">
    <location>
        <begin position="105"/>
        <end position="123"/>
    </location>
</feature>
<reference evidence="2 3" key="1">
    <citation type="submission" date="2024-06" db="EMBL/GenBank/DDBJ databases">
        <title>The Natural Products Discovery Center: Release of the First 8490 Sequenced Strains for Exploring Actinobacteria Biosynthetic Diversity.</title>
        <authorList>
            <person name="Kalkreuter E."/>
            <person name="Kautsar S.A."/>
            <person name="Yang D."/>
            <person name="Bader C.D."/>
            <person name="Teijaro C.N."/>
            <person name="Fluegel L."/>
            <person name="Davis C.M."/>
            <person name="Simpson J.R."/>
            <person name="Lauterbach L."/>
            <person name="Steele A.D."/>
            <person name="Gui C."/>
            <person name="Meng S."/>
            <person name="Li G."/>
            <person name="Viehrig K."/>
            <person name="Ye F."/>
            <person name="Su P."/>
            <person name="Kiefer A.F."/>
            <person name="Nichols A."/>
            <person name="Cepeda A.J."/>
            <person name="Yan W."/>
            <person name="Fan B."/>
            <person name="Jiang Y."/>
            <person name="Adhikari A."/>
            <person name="Zheng C.-J."/>
            <person name="Schuster L."/>
            <person name="Cowan T.M."/>
            <person name="Smanski M.J."/>
            <person name="Chevrette M.G."/>
            <person name="De Carvalho L.P.S."/>
            <person name="Shen B."/>
        </authorList>
    </citation>
    <scope>NUCLEOTIDE SEQUENCE [LARGE SCALE GENOMIC DNA]</scope>
    <source>
        <strain evidence="2 3">NPDC050403</strain>
    </source>
</reference>
<evidence type="ECO:0000313" key="2">
    <source>
        <dbReference type="EMBL" id="MEV0711779.1"/>
    </source>
</evidence>
<accession>A0ABV3G272</accession>
<keyword evidence="3" id="KW-1185">Reference proteome</keyword>
<gene>
    <name evidence="2" type="ORF">AB0I48_29900</name>
</gene>
<sequence>MICPHCSQNLLRRERGDRRCSKCRRVFALEPKESVLGLHDIRVRKLAERLGDGRNLRYTTPQLWYAASRRKLPDLRAKYLGRRFLLSVPIGIATFVLALTGLFPVLVVIGVGVGALILVNLLLTALRPRYLRRAPVRMPVPYDRFHKEVVGRWLQVYGYPPPGSVNERADMPPPPASPRIAVLCSDRHVLTCLSANNVSQTWGMALSNRIDRLPPSVPVLVLHDASVPGIAFASEARAALGSRAVPVGLAPRALIGKPKALCLRDGQPSATDVSRLRGEPLSEAETAWLADGWWSPLAAVPPAKLLAALDSAMRRVEEASDPDRQRARAVGFLTWPTG</sequence>
<evidence type="ECO:0000313" key="3">
    <source>
        <dbReference type="Proteomes" id="UP001551695"/>
    </source>
</evidence>
<name>A0ABV3G272_9NOCA</name>
<protein>
    <submittedName>
        <fullName evidence="2">Uncharacterized protein</fullName>
    </submittedName>
</protein>